<dbReference type="Pfam" id="PF12848">
    <property type="entry name" value="ABC_tran_Xtn"/>
    <property type="match status" value="1"/>
</dbReference>
<dbReference type="EMBL" id="CP147251">
    <property type="protein sequence ID" value="WYJ77327.1"/>
    <property type="molecule type" value="Genomic_DNA"/>
</dbReference>
<proteinExistence type="predicted"/>
<feature type="domain" description="ABC transporter" evidence="5">
    <location>
        <begin position="6"/>
        <end position="199"/>
    </location>
</feature>
<dbReference type="InterPro" id="IPR003593">
    <property type="entry name" value="AAA+_ATPase"/>
</dbReference>
<dbReference type="CDD" id="cd03221">
    <property type="entry name" value="ABCF_EF-3"/>
    <property type="match status" value="2"/>
</dbReference>
<evidence type="ECO:0000259" key="5">
    <source>
        <dbReference type="PROSITE" id="PS50893"/>
    </source>
</evidence>
<dbReference type="PROSITE" id="PS00211">
    <property type="entry name" value="ABC_TRANSPORTER_1"/>
    <property type="match status" value="1"/>
</dbReference>
<evidence type="ECO:0000256" key="3">
    <source>
        <dbReference type="ARBA" id="ARBA00022840"/>
    </source>
</evidence>
<dbReference type="PANTHER" id="PTHR19211">
    <property type="entry name" value="ATP-BINDING TRANSPORT PROTEIN-RELATED"/>
    <property type="match status" value="1"/>
</dbReference>
<dbReference type="InterPro" id="IPR032781">
    <property type="entry name" value="ABC_tran_Xtn"/>
</dbReference>
<dbReference type="InterPro" id="IPR027417">
    <property type="entry name" value="P-loop_NTPase"/>
</dbReference>
<dbReference type="PANTHER" id="PTHR19211:SF100">
    <property type="entry name" value="RIBOSOME PROTECTION PROTEIN VMLR"/>
    <property type="match status" value="1"/>
</dbReference>
<dbReference type="Proteomes" id="UP000664701">
    <property type="component" value="Chromosome"/>
</dbReference>
<evidence type="ECO:0000256" key="2">
    <source>
        <dbReference type="ARBA" id="ARBA00022741"/>
    </source>
</evidence>
<accession>A0ABZ2SNG2</accession>
<feature type="compositionally biased region" description="Basic and acidic residues" evidence="4">
    <location>
        <begin position="215"/>
        <end position="225"/>
    </location>
</feature>
<dbReference type="GO" id="GO:0005524">
    <property type="term" value="F:ATP binding"/>
    <property type="evidence" value="ECO:0007669"/>
    <property type="project" value="UniProtKB-KW"/>
</dbReference>
<dbReference type="SUPFAM" id="SSF52540">
    <property type="entry name" value="P-loop containing nucleoside triphosphate hydrolases"/>
    <property type="match status" value="2"/>
</dbReference>
<dbReference type="Pfam" id="PF00005">
    <property type="entry name" value="ABC_tran"/>
    <property type="match status" value="2"/>
</dbReference>
<dbReference type="RefSeq" id="WP_207940529.1">
    <property type="nucleotide sequence ID" value="NZ_CP147251.1"/>
</dbReference>
<protein>
    <submittedName>
        <fullName evidence="6">Macrolide transport system ATP-binding/permease</fullName>
    </submittedName>
</protein>
<dbReference type="PROSITE" id="PS50893">
    <property type="entry name" value="ABC_TRANSPORTER_2"/>
    <property type="match status" value="2"/>
</dbReference>
<evidence type="ECO:0000313" key="6">
    <source>
        <dbReference type="EMBL" id="WYJ77327.1"/>
    </source>
</evidence>
<feature type="region of interest" description="Disordered" evidence="4">
    <location>
        <begin position="215"/>
        <end position="253"/>
    </location>
</feature>
<evidence type="ECO:0000256" key="1">
    <source>
        <dbReference type="ARBA" id="ARBA00022737"/>
    </source>
</evidence>
<dbReference type="InterPro" id="IPR017871">
    <property type="entry name" value="ABC_transporter-like_CS"/>
</dbReference>
<keyword evidence="1" id="KW-0677">Repeat</keyword>
<dbReference type="InterPro" id="IPR003439">
    <property type="entry name" value="ABC_transporter-like_ATP-bd"/>
</dbReference>
<name>A0ABZ2SNG2_9ENTE</name>
<dbReference type="Gene3D" id="3.40.50.300">
    <property type="entry name" value="P-loop containing nucleotide triphosphate hydrolases"/>
    <property type="match status" value="3"/>
</dbReference>
<evidence type="ECO:0000313" key="7">
    <source>
        <dbReference type="Proteomes" id="UP000664701"/>
    </source>
</evidence>
<dbReference type="SMART" id="SM00382">
    <property type="entry name" value="AAA"/>
    <property type="match status" value="2"/>
</dbReference>
<sequence>MEEQTIQIKDLELIYSGKEIVIVPELNVYMNEKIGIIGENGSGKTSLMKLIAHQLTPTKGTIQTSIDFQYYAQMDDVVEESITDLDGALLSRFTVPTTDVQNLSGGEMTKYRLTQLLSTYQSGMLLDEPTTHLDQRGKQQLIEELRYYYGTLLFISHDRFFLNELAEKIWEIKDGKITEYKGNYDAYLQQKEHEKNSQERAHQEYQKEMQRLTKGIQEKKQKAEQAGKISDKKKKQNVRPDRLSSSKQKDTVQKNLYKQAKTMTARLEQLKEVQGLERETSIKFPKHETAEIHNPYPLRIEKLTVTYDQKRILDEVDFQLPLGKKVAIVGSNGAGKSTLFQAILDGHSSIVLSPKVKIETYRQMDYQLSSQRSLLLELMTETDWPESTVRSLLHHLGFSQDEVLKPLSVLSGGEATRVAIAQLFTRPSNLLILDEPTNFIDLTTIQALETFLKEYTGTVLFTSHDPHFIELADEVWELKDGKLV</sequence>
<keyword evidence="7" id="KW-1185">Reference proteome</keyword>
<reference evidence="6 7" key="1">
    <citation type="submission" date="2024-03" db="EMBL/GenBank/DDBJ databases">
        <title>The Genome Sequence of Enterococcus sp. DIV2402.</title>
        <authorList>
            <consortium name="The Broad Institute Genomics Platform"/>
            <consortium name="The Broad Institute Microbial Omics Core"/>
            <consortium name="The Broad Institute Genomic Center for Infectious Diseases"/>
            <person name="Earl A."/>
            <person name="Manson A."/>
            <person name="Gilmore M."/>
            <person name="Schwartman J."/>
            <person name="Shea T."/>
            <person name="Abouelleil A."/>
            <person name="Cao P."/>
            <person name="Chapman S."/>
            <person name="Cusick C."/>
            <person name="Young S."/>
            <person name="Neafsey D."/>
            <person name="Nusbaum C."/>
            <person name="Birren B."/>
        </authorList>
    </citation>
    <scope>NUCLEOTIDE SEQUENCE [LARGE SCALE GENOMIC DNA]</scope>
    <source>
        <strain evidence="6 7">DIV2402</strain>
    </source>
</reference>
<dbReference type="NCBIfam" id="NF000355">
    <property type="entry name" value="ribo_prot_ABC_F"/>
    <property type="match status" value="1"/>
</dbReference>
<evidence type="ECO:0000256" key="4">
    <source>
        <dbReference type="SAM" id="MobiDB-lite"/>
    </source>
</evidence>
<gene>
    <name evidence="6" type="ORF">DOK78_001965</name>
</gene>
<dbReference type="InterPro" id="IPR050611">
    <property type="entry name" value="ABCF"/>
</dbReference>
<keyword evidence="2" id="KW-0547">Nucleotide-binding</keyword>
<feature type="domain" description="ABC transporter" evidence="5">
    <location>
        <begin position="298"/>
        <end position="484"/>
    </location>
</feature>
<organism evidence="6 7">
    <name type="scientific">Candidatus Enterococcus lowellii</name>
    <dbReference type="NCBI Taxonomy" id="2230877"/>
    <lineage>
        <taxon>Bacteria</taxon>
        <taxon>Bacillati</taxon>
        <taxon>Bacillota</taxon>
        <taxon>Bacilli</taxon>
        <taxon>Lactobacillales</taxon>
        <taxon>Enterococcaceae</taxon>
        <taxon>Enterococcus</taxon>
    </lineage>
</organism>
<keyword evidence="3 6" id="KW-0067">ATP-binding</keyword>
<feature type="compositionally biased region" description="Basic and acidic residues" evidence="4">
    <location>
        <begin position="238"/>
        <end position="252"/>
    </location>
</feature>